<keyword evidence="4" id="KW-0862">Zinc</keyword>
<dbReference type="GO" id="GO:0007165">
    <property type="term" value="P:signal transduction"/>
    <property type="evidence" value="ECO:0007669"/>
    <property type="project" value="InterPro"/>
</dbReference>
<organism evidence="14 15">
    <name type="scientific">Trypanosoma conorhini</name>
    <dbReference type="NCBI Taxonomy" id="83891"/>
    <lineage>
        <taxon>Eukaryota</taxon>
        <taxon>Discoba</taxon>
        <taxon>Euglenozoa</taxon>
        <taxon>Kinetoplastea</taxon>
        <taxon>Metakinetoplastina</taxon>
        <taxon>Trypanosomatida</taxon>
        <taxon>Trypanosomatidae</taxon>
        <taxon>Trypanosoma</taxon>
    </lineage>
</organism>
<dbReference type="Gene3D" id="1.10.1300.10">
    <property type="entry name" value="3'5'-cyclic nucleotide phosphodiesterase, catalytic domain"/>
    <property type="match status" value="1"/>
</dbReference>
<keyword evidence="15" id="KW-1185">Reference proteome</keyword>
<feature type="domain" description="FYVE-type" evidence="12">
    <location>
        <begin position="15"/>
        <end position="73"/>
    </location>
</feature>
<evidence type="ECO:0000256" key="2">
    <source>
        <dbReference type="ARBA" id="ARBA00022771"/>
    </source>
</evidence>
<dbReference type="PROSITE" id="PS00126">
    <property type="entry name" value="PDEASE_I_1"/>
    <property type="match status" value="1"/>
</dbReference>
<accession>A0A3R7NRU8</accession>
<dbReference type="SUPFAM" id="SSF109604">
    <property type="entry name" value="HD-domain/PDEase-like"/>
    <property type="match status" value="1"/>
</dbReference>
<feature type="binding site" evidence="6">
    <location>
        <position position="520"/>
    </location>
    <ligand>
        <name>AMP</name>
        <dbReference type="ChEBI" id="CHEBI:456215"/>
    </ligand>
</feature>
<dbReference type="InterPro" id="IPR000306">
    <property type="entry name" value="Znf_FYVE"/>
</dbReference>
<dbReference type="PROSITE" id="PS50178">
    <property type="entry name" value="ZF_FYVE"/>
    <property type="match status" value="1"/>
</dbReference>
<dbReference type="PROSITE" id="PS51845">
    <property type="entry name" value="PDEASE_I_2"/>
    <property type="match status" value="1"/>
</dbReference>
<dbReference type="SMART" id="SM00064">
    <property type="entry name" value="FYVE"/>
    <property type="match status" value="1"/>
</dbReference>
<evidence type="ECO:0000256" key="7">
    <source>
        <dbReference type="PIRSR" id="PIRSR623088-3"/>
    </source>
</evidence>
<evidence type="ECO:0000256" key="3">
    <source>
        <dbReference type="ARBA" id="ARBA00022801"/>
    </source>
</evidence>
<feature type="active site" description="Proton donor" evidence="5">
    <location>
        <position position="367"/>
    </location>
</feature>
<feature type="binding site" evidence="7">
    <location>
        <position position="520"/>
    </location>
    <ligand>
        <name>Zn(2+)</name>
        <dbReference type="ChEBI" id="CHEBI:29105"/>
        <label>1</label>
    </ligand>
</feature>
<gene>
    <name evidence="14" type="ORF">Tco025E_03126</name>
</gene>
<dbReference type="InterPro" id="IPR011011">
    <property type="entry name" value="Znf_FYVE_PHD"/>
</dbReference>
<dbReference type="Pfam" id="PF01363">
    <property type="entry name" value="FYVE"/>
    <property type="match status" value="1"/>
</dbReference>
<feature type="binding site" evidence="7">
    <location>
        <position position="408"/>
    </location>
    <ligand>
        <name>Zn(2+)</name>
        <dbReference type="ChEBI" id="CHEBI:29105"/>
        <label>1</label>
    </ligand>
</feature>
<feature type="compositionally biased region" description="Pro residues" evidence="11">
    <location>
        <begin position="94"/>
        <end position="103"/>
    </location>
</feature>
<dbReference type="Proteomes" id="UP000284403">
    <property type="component" value="Unassembled WGS sequence"/>
</dbReference>
<evidence type="ECO:0000256" key="6">
    <source>
        <dbReference type="PIRSR" id="PIRSR623088-2"/>
    </source>
</evidence>
<dbReference type="EC" id="3.1.4.-" evidence="9"/>
<dbReference type="InterPro" id="IPR036971">
    <property type="entry name" value="PDEase_catalytic_dom_sf"/>
</dbReference>
<feature type="coiled-coil region" evidence="10">
    <location>
        <begin position="865"/>
        <end position="916"/>
    </location>
</feature>
<feature type="region of interest" description="Disordered" evidence="11">
    <location>
        <begin position="92"/>
        <end position="116"/>
    </location>
</feature>
<dbReference type="InterPro" id="IPR023174">
    <property type="entry name" value="PDEase_CS"/>
</dbReference>
<dbReference type="GO" id="GO:0004114">
    <property type="term" value="F:3',5'-cyclic-nucleotide phosphodiesterase activity"/>
    <property type="evidence" value="ECO:0007669"/>
    <property type="project" value="InterPro"/>
</dbReference>
<keyword evidence="10" id="KW-0175">Coiled coil</keyword>
<dbReference type="OrthoDB" id="568146at2759"/>
<dbReference type="GeneID" id="40316737"/>
<feature type="binding site" evidence="7">
    <location>
        <position position="409"/>
    </location>
    <ligand>
        <name>Zn(2+)</name>
        <dbReference type="ChEBI" id="CHEBI:29105"/>
        <label>1</label>
    </ligand>
</feature>
<dbReference type="EMBL" id="MKKU01000137">
    <property type="protein sequence ID" value="RNF22454.1"/>
    <property type="molecule type" value="Genomic_DNA"/>
</dbReference>
<dbReference type="CDD" id="cd00065">
    <property type="entry name" value="FYVE_like_SF"/>
    <property type="match status" value="1"/>
</dbReference>
<keyword evidence="2 8" id="KW-0863">Zinc-finger</keyword>
<evidence type="ECO:0000259" key="12">
    <source>
        <dbReference type="PROSITE" id="PS50178"/>
    </source>
</evidence>
<protein>
    <recommendedName>
        <fullName evidence="9">Phosphodiesterase</fullName>
        <ecNumber evidence="9">3.1.4.-</ecNumber>
    </recommendedName>
</protein>
<dbReference type="InterPro" id="IPR017455">
    <property type="entry name" value="Znf_FYVE-rel"/>
</dbReference>
<evidence type="ECO:0000256" key="9">
    <source>
        <dbReference type="RuleBase" id="RU363067"/>
    </source>
</evidence>
<dbReference type="PANTHER" id="PTHR11347">
    <property type="entry name" value="CYCLIC NUCLEOTIDE PHOSPHODIESTERASE"/>
    <property type="match status" value="1"/>
</dbReference>
<comment type="caution">
    <text evidence="14">The sequence shown here is derived from an EMBL/GenBank/DDBJ whole genome shotgun (WGS) entry which is preliminary data.</text>
</comment>
<evidence type="ECO:0000256" key="4">
    <source>
        <dbReference type="ARBA" id="ARBA00022833"/>
    </source>
</evidence>
<reference evidence="14 15" key="1">
    <citation type="journal article" date="2018" name="BMC Genomics">
        <title>Genomic comparison of Trypanosoma conorhini and Trypanosoma rangeli to Trypanosoma cruzi strains of high and low virulence.</title>
        <authorList>
            <person name="Bradwell K.R."/>
            <person name="Koparde V.N."/>
            <person name="Matveyev A.V."/>
            <person name="Serrano M.G."/>
            <person name="Alves J.M."/>
            <person name="Parikh H."/>
            <person name="Huang B."/>
            <person name="Lee V."/>
            <person name="Espinosa-Alvarez O."/>
            <person name="Ortiz P.A."/>
            <person name="Costa-Martins A.G."/>
            <person name="Teixeira M.M."/>
            <person name="Buck G.A."/>
        </authorList>
    </citation>
    <scope>NUCLEOTIDE SEQUENCE [LARGE SCALE GENOMIC DNA]</scope>
    <source>
        <strain evidence="14 15">025E</strain>
    </source>
</reference>
<feature type="binding site" evidence="7">
    <location>
        <position position="371"/>
    </location>
    <ligand>
        <name>Zn(2+)</name>
        <dbReference type="ChEBI" id="CHEBI:29105"/>
        <label>1</label>
    </ligand>
</feature>
<dbReference type="CDD" id="cd00077">
    <property type="entry name" value="HDc"/>
    <property type="match status" value="1"/>
</dbReference>
<dbReference type="Gene3D" id="3.30.40.10">
    <property type="entry name" value="Zinc/RING finger domain, C3HC4 (zinc finger)"/>
    <property type="match status" value="1"/>
</dbReference>
<comment type="cofactor">
    <cofactor evidence="9">
        <name>a divalent metal cation</name>
        <dbReference type="ChEBI" id="CHEBI:60240"/>
    </cofactor>
    <text evidence="9">Binds 2 divalent metal cations per subunit. Site 1 may preferentially bind zinc ions, while site 2 has a preference for magnesium and/or manganese ions.</text>
</comment>
<dbReference type="Pfam" id="PF00233">
    <property type="entry name" value="PDEase_I"/>
    <property type="match status" value="1"/>
</dbReference>
<dbReference type="SUPFAM" id="SSF57903">
    <property type="entry name" value="FYVE/PHD zinc finger"/>
    <property type="match status" value="1"/>
</dbReference>
<evidence type="ECO:0000256" key="8">
    <source>
        <dbReference type="PROSITE-ProRule" id="PRU00091"/>
    </source>
</evidence>
<evidence type="ECO:0000259" key="13">
    <source>
        <dbReference type="PROSITE" id="PS51845"/>
    </source>
</evidence>
<evidence type="ECO:0000256" key="5">
    <source>
        <dbReference type="PIRSR" id="PIRSR623088-1"/>
    </source>
</evidence>
<dbReference type="InterPro" id="IPR003607">
    <property type="entry name" value="HD/PDEase_dom"/>
</dbReference>
<proteinExistence type="inferred from homology"/>
<feature type="binding site" evidence="6">
    <location>
        <position position="569"/>
    </location>
    <ligand>
        <name>AMP</name>
        <dbReference type="ChEBI" id="CHEBI:456215"/>
    </ligand>
</feature>
<dbReference type="PRINTS" id="PR00387">
    <property type="entry name" value="PDIESTERASE1"/>
</dbReference>
<comment type="similarity">
    <text evidence="9">Belongs to the cyclic nucleotide phosphodiesterase family.</text>
</comment>
<evidence type="ECO:0000256" key="1">
    <source>
        <dbReference type="ARBA" id="ARBA00022723"/>
    </source>
</evidence>
<dbReference type="GO" id="GO:0008270">
    <property type="term" value="F:zinc ion binding"/>
    <property type="evidence" value="ECO:0007669"/>
    <property type="project" value="UniProtKB-KW"/>
</dbReference>
<keyword evidence="1 7" id="KW-0479">Metal-binding</keyword>
<feature type="domain" description="PDEase" evidence="13">
    <location>
        <begin position="279"/>
        <end position="612"/>
    </location>
</feature>
<evidence type="ECO:0000256" key="11">
    <source>
        <dbReference type="SAM" id="MobiDB-lite"/>
    </source>
</evidence>
<evidence type="ECO:0000313" key="14">
    <source>
        <dbReference type="EMBL" id="RNF22454.1"/>
    </source>
</evidence>
<dbReference type="InterPro" id="IPR023088">
    <property type="entry name" value="PDEase"/>
</dbReference>
<name>A0A3R7NRU8_9TRYP</name>
<dbReference type="AlphaFoldDB" id="A0A3R7NRU8"/>
<evidence type="ECO:0000256" key="10">
    <source>
        <dbReference type="SAM" id="Coils"/>
    </source>
</evidence>
<feature type="binding site" evidence="6">
    <location>
        <begin position="367"/>
        <end position="371"/>
    </location>
    <ligand>
        <name>AMP</name>
        <dbReference type="ChEBI" id="CHEBI:456215"/>
    </ligand>
</feature>
<dbReference type="InterPro" id="IPR002073">
    <property type="entry name" value="PDEase_catalytic_dom"/>
</dbReference>
<sequence>MSEIPGLPVPRSRWVERGESCATCGKRFSLFVAKSNCPCCGKLCCSDCVQAECAIVDGDVPSKVCIDCFSMLQSNRPTGPAAGLPLLEVRAASAPPPRTPTPPTARGQSAGVAHVRAEGDGRRHDVWGVGAGSGSSPGLQRYVDDLLNRSELLRRENDSLLRHLREQGLELQALRVERDRAAASVAPGKKDACNQTEARLTSEGDVRKLRDQLGVAHIRLGAIETELKNAVARANSSEASVKLLQERICMYEDEVARLLKSQRGVGTATGDVRKEMLSTRQLPPSIVQDTVLTVVPPNPCAALGLEVNLRDWKFDSFEVASRVPSVLQSVAMNVAEAWNFFSSQDEAQTWARLAAAMENNYRPNPYHNATHAADVLQGVFSLVTAATPLMHHVTPLELKAVAFAAMAHDVRHPGRTNAFMAAVQDPVSYKFSGNGILEQLHAATAFELLTVPEFDFTSSMDNASFLEFKNTVTHLILRTDMTLHRETIAKLGAKVGTGGLDCTRKDDRLEALSFILHAADIGAPSRGVVIAKRWLVVLQEFADQAEDERRRGLPVTPGFDKTSSVESSQIPFLDFFVIPTFDLLQQLFPSIEEPLHNLRKLREVYAAAAGVTTPFPPPVNYRSREEKLQRMEAELAEYRSRGGEIHRLLEEVKAAGLRLRKKSAALKVKEAELSSQMKCKGQGEGEWRLGWAKAEDELPREREVAGLQKVPGAPLATGGGDGLRDQLGGSRETIEACECGVHEREAALAVGVRSVEVGEKRLVTFPEKLAGIAERLQEEQKRSGETEGPAFAFSHRQSALVSTGDISSDMARLSLTQHEAEERLARKYNEVDELLLIVRAMRMECAARSSTDVRRRALSATLAEREAAIAEAVELSRQRRRHVEEGKGRRPTATQLDRLESAIFQLKAAITSLSER</sequence>
<dbReference type="RefSeq" id="XP_029229839.1">
    <property type="nucleotide sequence ID" value="XM_029370048.1"/>
</dbReference>
<keyword evidence="3 9" id="KW-0378">Hydrolase</keyword>
<feature type="binding site" evidence="7">
    <location>
        <position position="409"/>
    </location>
    <ligand>
        <name>Zn(2+)</name>
        <dbReference type="ChEBI" id="CHEBI:29105"/>
        <label>2</label>
    </ligand>
</feature>
<dbReference type="InterPro" id="IPR013083">
    <property type="entry name" value="Znf_RING/FYVE/PHD"/>
</dbReference>
<evidence type="ECO:0000313" key="15">
    <source>
        <dbReference type="Proteomes" id="UP000284403"/>
    </source>
</evidence>
<feature type="binding site" evidence="6">
    <location>
        <position position="409"/>
    </location>
    <ligand>
        <name>AMP</name>
        <dbReference type="ChEBI" id="CHEBI:456215"/>
    </ligand>
</feature>